<gene>
    <name evidence="1" type="ORF">TAT_000112300</name>
    <name evidence="2" type="ORF">TAV_000111600</name>
</gene>
<evidence type="ECO:0000313" key="2">
    <source>
        <dbReference type="EMBL" id="SVP90410.1"/>
    </source>
</evidence>
<dbReference type="AlphaFoldDB" id="A0A3B0MSB0"/>
<organism evidence="2">
    <name type="scientific">Theileria annulata</name>
    <dbReference type="NCBI Taxonomy" id="5874"/>
    <lineage>
        <taxon>Eukaryota</taxon>
        <taxon>Sar</taxon>
        <taxon>Alveolata</taxon>
        <taxon>Apicomplexa</taxon>
        <taxon>Aconoidasida</taxon>
        <taxon>Piroplasmida</taxon>
        <taxon>Theileriidae</taxon>
        <taxon>Theileria</taxon>
    </lineage>
</organism>
<proteinExistence type="predicted"/>
<dbReference type="VEuPathDB" id="PiroplasmaDB:TA16470"/>
<reference evidence="2" key="1">
    <citation type="submission" date="2018-07" db="EMBL/GenBank/DDBJ databases">
        <authorList>
            <person name="Quirk P.G."/>
            <person name="Krulwich T.A."/>
        </authorList>
    </citation>
    <scope>NUCLEOTIDE SEQUENCE</scope>
    <source>
        <strain evidence="2">Anand</strain>
    </source>
</reference>
<accession>A0A3B0MSB0</accession>
<dbReference type="EMBL" id="UIVS01000001">
    <property type="protein sequence ID" value="SVP90410.1"/>
    <property type="molecule type" value="Genomic_DNA"/>
</dbReference>
<dbReference type="EMBL" id="UIVT01000001">
    <property type="protein sequence ID" value="SVP89270.1"/>
    <property type="molecule type" value="Genomic_DNA"/>
</dbReference>
<evidence type="ECO:0000313" key="1">
    <source>
        <dbReference type="EMBL" id="SVP89270.1"/>
    </source>
</evidence>
<name>A0A3B0MSB0_THEAN</name>
<protein>
    <submittedName>
        <fullName evidence="2">Uncharacterized protein</fullName>
    </submittedName>
</protein>
<sequence length="321" mass="36325">MNNIRCIISKVISFNSFPNPLIRGRYCTISFSNFHGTLPFLNQFYSDFYTPKQTLRSIDSTNFSPKYYSSSKDSDGAVIESGREFDEIQQQLSLSEFASNYWRSLRLSKPFLLTFNVDKSVEARLMDAVMGSGVFCKNVPSLDTLFETILQYKETKDNNYDAFLNMNKINLINPHVIRFCSGTLKFLLNTDLECPLLKENSTKEDFSLERCDKIAVSNHNNMEMVVFPKLPQILNKIHGYNNCSGAIIASMTTLSSEDFLVPSSAAIYGLDFVSSESAKKSNGPGSMVCERFFIFCSFIISSTPYTTCRCLRTIYSSTNLP</sequence>